<dbReference type="EMBL" id="FZOD01000006">
    <property type="protein sequence ID" value="SNS25946.1"/>
    <property type="molecule type" value="Genomic_DNA"/>
</dbReference>
<name>A0A239D0A0_9ACTN</name>
<dbReference type="Proteomes" id="UP000198282">
    <property type="component" value="Unassembled WGS sequence"/>
</dbReference>
<accession>A0A239D0A0</accession>
<dbReference type="RefSeq" id="WP_089206712.1">
    <property type="nucleotide sequence ID" value="NZ_FZOD01000006.1"/>
</dbReference>
<sequence length="257" mass="28288">MAGEGLPDPEAGLRWAYLEGATDYFYDEREPGYRVWELRLKPVLRAAPTGHDLLDELLREPLHWSWDEHGQAMCWWPAILPSHREVVAVNYLPHLGVYPACVRGLIDADGPAGDATAIVLAQIVAARNPEAASLLVRMAARGGLPAETVGRQLALLMRRTHVEPRPVMAVLAEAARVHPTADLPAPQVCRGSRSVLGQQHEPYDELFGKRFPGWLVHRSGSAEEGHLDEVGVQHARHAGAEPGRGHRDGRGVRVRRA</sequence>
<feature type="region of interest" description="Disordered" evidence="1">
    <location>
        <begin position="235"/>
        <end position="257"/>
    </location>
</feature>
<reference evidence="2 3" key="1">
    <citation type="submission" date="2017-06" db="EMBL/GenBank/DDBJ databases">
        <authorList>
            <person name="Kim H.J."/>
            <person name="Triplett B.A."/>
        </authorList>
    </citation>
    <scope>NUCLEOTIDE SEQUENCE [LARGE SCALE GENOMIC DNA]</scope>
    <source>
        <strain evidence="2 3">CGMCC 4.2132</strain>
    </source>
</reference>
<evidence type="ECO:0000313" key="3">
    <source>
        <dbReference type="Proteomes" id="UP000198282"/>
    </source>
</evidence>
<evidence type="ECO:0000256" key="1">
    <source>
        <dbReference type="SAM" id="MobiDB-lite"/>
    </source>
</evidence>
<gene>
    <name evidence="2" type="ORF">SAMN05216276_1006197</name>
</gene>
<protein>
    <submittedName>
        <fullName evidence="2">Uncharacterized protein</fullName>
    </submittedName>
</protein>
<dbReference type="AlphaFoldDB" id="A0A239D0A0"/>
<evidence type="ECO:0000313" key="2">
    <source>
        <dbReference type="EMBL" id="SNS25946.1"/>
    </source>
</evidence>
<keyword evidence="3" id="KW-1185">Reference proteome</keyword>
<dbReference type="OrthoDB" id="3245799at2"/>
<proteinExistence type="predicted"/>
<organism evidence="2 3">
    <name type="scientific">Streptosporangium subroseum</name>
    <dbReference type="NCBI Taxonomy" id="106412"/>
    <lineage>
        <taxon>Bacteria</taxon>
        <taxon>Bacillati</taxon>
        <taxon>Actinomycetota</taxon>
        <taxon>Actinomycetes</taxon>
        <taxon>Streptosporangiales</taxon>
        <taxon>Streptosporangiaceae</taxon>
        <taxon>Streptosporangium</taxon>
    </lineage>
</organism>